<name>A0A3B0UUX0_9ZZZZ</name>
<dbReference type="GO" id="GO:0047429">
    <property type="term" value="F:nucleoside triphosphate diphosphatase activity"/>
    <property type="evidence" value="ECO:0007669"/>
    <property type="project" value="InterPro"/>
</dbReference>
<dbReference type="PANTHER" id="PTHR43213:SF5">
    <property type="entry name" value="BIFUNCTIONAL DTTP_UTP PYROPHOSPHATASE_METHYLTRANSFERASE PROTEIN-RELATED"/>
    <property type="match status" value="1"/>
</dbReference>
<dbReference type="PANTHER" id="PTHR43213">
    <property type="entry name" value="BIFUNCTIONAL DTTP/UTP PYROPHOSPHATASE/METHYLTRANSFERASE PROTEIN-RELATED"/>
    <property type="match status" value="1"/>
</dbReference>
<dbReference type="InterPro" id="IPR003697">
    <property type="entry name" value="Maf-like"/>
</dbReference>
<dbReference type="PIRSF" id="PIRSF006305">
    <property type="entry name" value="Maf"/>
    <property type="match status" value="1"/>
</dbReference>
<gene>
    <name evidence="3" type="ORF">MNBD_DELTA04-689</name>
</gene>
<accession>A0A3B0UUX0</accession>
<reference evidence="3" key="1">
    <citation type="submission" date="2018-06" db="EMBL/GenBank/DDBJ databases">
        <authorList>
            <person name="Zhirakovskaya E."/>
        </authorList>
    </citation>
    <scope>NUCLEOTIDE SEQUENCE</scope>
</reference>
<comment type="cofactor">
    <cofactor evidence="1">
        <name>a divalent metal cation</name>
        <dbReference type="ChEBI" id="CHEBI:60240"/>
    </cofactor>
</comment>
<dbReference type="HAMAP" id="MF_00528">
    <property type="entry name" value="Maf"/>
    <property type="match status" value="1"/>
</dbReference>
<dbReference type="Gene3D" id="3.90.950.10">
    <property type="match status" value="1"/>
</dbReference>
<dbReference type="EMBL" id="UOEY01000010">
    <property type="protein sequence ID" value="VAW34848.1"/>
    <property type="molecule type" value="Genomic_DNA"/>
</dbReference>
<proteinExistence type="inferred from homology"/>
<dbReference type="NCBIfam" id="TIGR00172">
    <property type="entry name" value="maf"/>
    <property type="match status" value="1"/>
</dbReference>
<evidence type="ECO:0000256" key="2">
    <source>
        <dbReference type="ARBA" id="ARBA00022801"/>
    </source>
</evidence>
<dbReference type="Pfam" id="PF02545">
    <property type="entry name" value="Maf"/>
    <property type="match status" value="1"/>
</dbReference>
<dbReference type="SUPFAM" id="SSF52972">
    <property type="entry name" value="ITPase-like"/>
    <property type="match status" value="1"/>
</dbReference>
<dbReference type="CDD" id="cd00555">
    <property type="entry name" value="Maf"/>
    <property type="match status" value="1"/>
</dbReference>
<dbReference type="AlphaFoldDB" id="A0A3B0UUX0"/>
<evidence type="ECO:0000313" key="3">
    <source>
        <dbReference type="EMBL" id="VAW34848.1"/>
    </source>
</evidence>
<organism evidence="3">
    <name type="scientific">hydrothermal vent metagenome</name>
    <dbReference type="NCBI Taxonomy" id="652676"/>
    <lineage>
        <taxon>unclassified sequences</taxon>
        <taxon>metagenomes</taxon>
        <taxon>ecological metagenomes</taxon>
    </lineage>
</organism>
<keyword evidence="2" id="KW-0378">Hydrolase</keyword>
<protein>
    <submittedName>
        <fullName evidence="3">Septum formation protein Maf</fullName>
    </submittedName>
</protein>
<sequence length="203" mass="21694">MSAPPLLHALEPIILASGSPRRRELLAGLGLTFKVMPAAVNETPGNREQPEDFAGRMAVAKAVAVAGTRPSSWVVGADTIVVMPGKTILGKPRNREHALMMLRQLRGNTHQVMTGLCLCCVNKGVRASLVETTEVTFTEEAGDEILQAYIRTGEPLDKAGAYGIQGTGSFLVREINGSCSNVIGLPLYRLLSLLIEHRVVAPA</sequence>
<dbReference type="InterPro" id="IPR029001">
    <property type="entry name" value="ITPase-like_fam"/>
</dbReference>
<evidence type="ECO:0000256" key="1">
    <source>
        <dbReference type="ARBA" id="ARBA00001968"/>
    </source>
</evidence>